<keyword evidence="7" id="KW-1185">Reference proteome</keyword>
<evidence type="ECO:0000313" key="6">
    <source>
        <dbReference type="EMBL" id="CAK8996661.1"/>
    </source>
</evidence>
<dbReference type="InterPro" id="IPR002939">
    <property type="entry name" value="DnaJ_C"/>
</dbReference>
<evidence type="ECO:0000256" key="2">
    <source>
        <dbReference type="SAM" id="Coils"/>
    </source>
</evidence>
<dbReference type="Gene3D" id="2.60.260.20">
    <property type="entry name" value="Urease metallochaperone UreE, N-terminal domain"/>
    <property type="match status" value="1"/>
</dbReference>
<feature type="coiled-coil region" evidence="2">
    <location>
        <begin position="1583"/>
        <end position="1654"/>
    </location>
</feature>
<gene>
    <name evidence="6" type="ORF">CCMP2556_LOCUS4546</name>
</gene>
<evidence type="ECO:0000256" key="4">
    <source>
        <dbReference type="SAM" id="Phobius"/>
    </source>
</evidence>
<feature type="transmembrane region" description="Helical" evidence="4">
    <location>
        <begin position="80"/>
        <end position="99"/>
    </location>
</feature>
<keyword evidence="4" id="KW-0472">Membrane</keyword>
<feature type="region of interest" description="Disordered" evidence="3">
    <location>
        <begin position="403"/>
        <end position="435"/>
    </location>
</feature>
<feature type="transmembrane region" description="Helical" evidence="4">
    <location>
        <begin position="167"/>
        <end position="190"/>
    </location>
</feature>
<dbReference type="InterPro" id="IPR001623">
    <property type="entry name" value="DnaJ_domain"/>
</dbReference>
<dbReference type="SUPFAM" id="SSF46565">
    <property type="entry name" value="Chaperone J-domain"/>
    <property type="match status" value="1"/>
</dbReference>
<evidence type="ECO:0000259" key="5">
    <source>
        <dbReference type="PROSITE" id="PS50076"/>
    </source>
</evidence>
<keyword evidence="1" id="KW-0143">Chaperone</keyword>
<dbReference type="PANTHER" id="PTHR43096:SF52">
    <property type="entry name" value="DNAJ HOMOLOG 1, MITOCHONDRIAL-RELATED"/>
    <property type="match status" value="1"/>
</dbReference>
<dbReference type="PANTHER" id="PTHR43096">
    <property type="entry name" value="DNAJ HOMOLOG 1, MITOCHONDRIAL-RELATED"/>
    <property type="match status" value="1"/>
</dbReference>
<comment type="caution">
    <text evidence="6">The sequence shown here is derived from an EMBL/GenBank/DDBJ whole genome shotgun (WGS) entry which is preliminary data.</text>
</comment>
<feature type="region of interest" description="Disordered" evidence="3">
    <location>
        <begin position="959"/>
        <end position="981"/>
    </location>
</feature>
<feature type="region of interest" description="Disordered" evidence="3">
    <location>
        <begin position="316"/>
        <end position="367"/>
    </location>
</feature>
<feature type="region of interest" description="Disordered" evidence="3">
    <location>
        <begin position="1552"/>
        <end position="1582"/>
    </location>
</feature>
<dbReference type="CDD" id="cd06257">
    <property type="entry name" value="DnaJ"/>
    <property type="match status" value="1"/>
</dbReference>
<dbReference type="Pfam" id="PF00226">
    <property type="entry name" value="DnaJ"/>
    <property type="match status" value="1"/>
</dbReference>
<keyword evidence="4" id="KW-1133">Transmembrane helix</keyword>
<dbReference type="Gene3D" id="1.10.287.110">
    <property type="entry name" value="DnaJ domain"/>
    <property type="match status" value="1"/>
</dbReference>
<protein>
    <recommendedName>
        <fullName evidence="5">J domain-containing protein</fullName>
    </recommendedName>
</protein>
<dbReference type="Proteomes" id="UP001642484">
    <property type="component" value="Unassembled WGS sequence"/>
</dbReference>
<dbReference type="EMBL" id="CAXAMN010001880">
    <property type="protein sequence ID" value="CAK8996661.1"/>
    <property type="molecule type" value="Genomic_DNA"/>
</dbReference>
<keyword evidence="2" id="KW-0175">Coiled coil</keyword>
<organism evidence="6 7">
    <name type="scientific">Durusdinium trenchii</name>
    <dbReference type="NCBI Taxonomy" id="1381693"/>
    <lineage>
        <taxon>Eukaryota</taxon>
        <taxon>Sar</taxon>
        <taxon>Alveolata</taxon>
        <taxon>Dinophyceae</taxon>
        <taxon>Suessiales</taxon>
        <taxon>Symbiodiniaceae</taxon>
        <taxon>Durusdinium</taxon>
    </lineage>
</organism>
<accession>A0ABP0I259</accession>
<dbReference type="Pfam" id="PF01556">
    <property type="entry name" value="DnaJ_C"/>
    <property type="match status" value="1"/>
</dbReference>
<dbReference type="PROSITE" id="PS50076">
    <property type="entry name" value="DNAJ_2"/>
    <property type="match status" value="1"/>
</dbReference>
<feature type="domain" description="J" evidence="5">
    <location>
        <begin position="752"/>
        <end position="822"/>
    </location>
</feature>
<name>A0ABP0I259_9DINO</name>
<dbReference type="InterPro" id="IPR018253">
    <property type="entry name" value="DnaJ_domain_CS"/>
</dbReference>
<dbReference type="InterPro" id="IPR008971">
    <property type="entry name" value="HSP40/DnaJ_pept-bd"/>
</dbReference>
<evidence type="ECO:0000256" key="3">
    <source>
        <dbReference type="SAM" id="MobiDB-lite"/>
    </source>
</evidence>
<keyword evidence="4" id="KW-0812">Transmembrane</keyword>
<dbReference type="SUPFAM" id="SSF49493">
    <property type="entry name" value="HSP40/DnaJ peptide-binding domain"/>
    <property type="match status" value="1"/>
</dbReference>
<sequence length="1868" mass="210371">AFHWLSAMWELGRLLLSAIPVGLLHVWVTKDDIASRLELLQRTWFGATPSENISERSERQRKMREEEELLRLRAEMLKKVNRWVMHLSAVVATVLLWQWSQTPSVMGALELAAGLMGYLVTLAFFQGYVKITTAWQWRRFEIGGLCIHFLFHFAASFGQDTNMETLWVMFTVLIAINFVDAPLMVPLYILDATLHFWLHPPCSTPMAMYNTVASHIVVVASILCVDHIIRSNLRTKLEVGDVSSQMQGFRQVLQGVCDGALVLDREDCTIIDDASHLERLLKSNRKLSDSNFLDLFLDEESRERFRQFLQADSPLAPAPLAAPTAPPTAGKSMTSTSTSSASSTCSLSTSMSTGVPNRMPRGLRVTLQGKNGPVSLDLFQTMLPDYGAARKDCCLLAMKEDPDSEGRANAVPDALPGSVPSVRLQETGPASRSRSSVSEVVEAYDELDEITLLVSNATGLLDIEEAHLRFCRQSMAATIESGMPTLRRFIRPTDWDRIEGMLNFVLRLPPEHEREACYFRKPMLFRLPGESRSYLCAKSASISVADPTIEVGQPVRFWMHLTSFTANHLQKPKEEGRAAAQLLATSTSTNSTGCMGQSLLTVSRGTREEAQLVTPLHGGFTDGTCVDMRAEPVQAKERPKPRNDYLDCYTGPKVKWEDWCLDEWSDLTRCCSPICASTDTGLYKALVKSQDIEDVAPVKHSPKRLDLEVVGEKEELTKIRNLIRKRTDPGYDPNDEEDFKVAPVRKFDSKADYYKLLEVDDFASVKDIKGAYKKLALQYHPDKNRDKKPDKLREMQDEFEKIQEAYEILSDRATRRQYDRARFDEARAKSQGMNSSFYSQKTNTDGNFWGRWSVPEDTADAIYKMLWTKKAEDLKALCLHLGILEDHEGHLKFMAPQYRACLGNFCAVLCKENAGTHCTCWYFRRRGHCPHQCFVELKEGVAKFKINLPVPKHHEAFELRRKQRKRGSSASPSPAPKRQPLGDEAEVHCHRFNQNALQQSSCAFVALTVVREFLESSDWSTKSLESDDLVVEALPEGAASVVLGCKLNTLPAQCLGFTRTWRTDLSAATLSHSPDDLLRLMCAEGLYDPKSSALVFQFESWALHTSSSLCPCAAHVAAAKHRDESQEKLEDIAEWFEEAREFFEVEDQAAHLMELDRRKAVDIREEAKEADRRLRKAKAAVWLAAKAKATKLPKAADLRLEVKISLEKALRGGLKIREVKRDRMQRAFGGTSQTLKTVNIKIDPGQADGSEYRLPGDGHWPSFNVSPGDLVVVFRHKAWTVTVSVRAGRVHPFLRQVAATAGSAASGALQLASPLQVRAKATQAAVAVWSPTFKGSMVLIRFKNPLLDLAPSKSCNVTFVLEGEGLPLPDTPMKRGPLAITVHVQLDGPALVPSINSSCCKDVLLRRHVKKYNHQGTLRVTLSNPLASGLPVRKYMALDARERAGLKVRLPCVAVVWTSPVGTDPVSFNKAAAALGFHAQGDPQAYAWCCHPRLFPQPLPCSSHVSLDDAELHSDDEVIDLPEGKPEPPAASKPVPKALTEEQEFLLRFELGPPGGFDTNAQSDDVRAGEASPHAGPAGQHTAEELTRLIREKQGDLEQVKRHWTERKERLSGERQEEEGQLRELLEKDKKRELDRVEREMNGLRSNFEFQLQAEKKWVDEFMQTHNYQNQWVCVFKPAMVVRTKPTEDGPISRRLVFDEVVKAKSWKARRTEGPTGWEAPPALTWHKTHGQLLQRWFNAEQQRFNDLQAKIEERRKVRNETFVAYRRKKKEVEEWSIPPGPSEEEKCEIEDEECEQLHFLMEPILKELKLHKRRLRELRQKRAEALLERQRKLDGGLSNAPLPVGFEASVEAAEAKGRRSCWQVEGP</sequence>
<reference evidence="6 7" key="1">
    <citation type="submission" date="2024-02" db="EMBL/GenBank/DDBJ databases">
        <authorList>
            <person name="Chen Y."/>
            <person name="Shah S."/>
            <person name="Dougan E. K."/>
            <person name="Thang M."/>
            <person name="Chan C."/>
        </authorList>
    </citation>
    <scope>NUCLEOTIDE SEQUENCE [LARGE SCALE GENOMIC DNA]</scope>
</reference>
<feature type="non-terminal residue" evidence="6">
    <location>
        <position position="1"/>
    </location>
</feature>
<dbReference type="PROSITE" id="PS00636">
    <property type="entry name" value="DNAJ_1"/>
    <property type="match status" value="1"/>
</dbReference>
<proteinExistence type="predicted"/>
<evidence type="ECO:0000256" key="1">
    <source>
        <dbReference type="ARBA" id="ARBA00023186"/>
    </source>
</evidence>
<dbReference type="SMART" id="SM00271">
    <property type="entry name" value="DnaJ"/>
    <property type="match status" value="1"/>
</dbReference>
<dbReference type="InterPro" id="IPR036869">
    <property type="entry name" value="J_dom_sf"/>
</dbReference>
<feature type="compositionally biased region" description="Low complexity" evidence="3">
    <location>
        <begin position="316"/>
        <end position="353"/>
    </location>
</feature>
<feature type="transmembrane region" description="Helical" evidence="4">
    <location>
        <begin position="105"/>
        <end position="125"/>
    </location>
</feature>
<dbReference type="PRINTS" id="PR00625">
    <property type="entry name" value="JDOMAIN"/>
</dbReference>
<feature type="transmembrane region" description="Helical" evidence="4">
    <location>
        <begin position="12"/>
        <end position="28"/>
    </location>
</feature>
<evidence type="ECO:0000313" key="7">
    <source>
        <dbReference type="Proteomes" id="UP001642484"/>
    </source>
</evidence>